<dbReference type="PANTHER" id="PTHR43630:SF1">
    <property type="entry name" value="POLY-BETA-1,6-N-ACETYL-D-GLUCOSAMINE SYNTHASE"/>
    <property type="match status" value="1"/>
</dbReference>
<dbReference type="Gene3D" id="3.90.550.10">
    <property type="entry name" value="Spore Coat Polysaccharide Biosynthesis Protein SpsA, Chain A"/>
    <property type="match status" value="1"/>
</dbReference>
<dbReference type="AlphaFoldDB" id="A0A2H1L7L3"/>
<keyword evidence="2" id="KW-0328">Glycosyltransferase</keyword>
<dbReference type="PANTHER" id="PTHR43630">
    <property type="entry name" value="POLY-BETA-1,6-N-ACETYL-D-GLUCOSAMINE SYNTHASE"/>
    <property type="match status" value="1"/>
</dbReference>
<evidence type="ECO:0000313" key="6">
    <source>
        <dbReference type="Proteomes" id="UP000234462"/>
    </source>
</evidence>
<name>A0A2H1L7L3_9MICO</name>
<dbReference type="GO" id="GO:0016757">
    <property type="term" value="F:glycosyltransferase activity"/>
    <property type="evidence" value="ECO:0007669"/>
    <property type="project" value="UniProtKB-KW"/>
</dbReference>
<accession>A0A2H1L7L3</accession>
<feature type="transmembrane region" description="Helical" evidence="4">
    <location>
        <begin position="380"/>
        <end position="398"/>
    </location>
</feature>
<organism evidence="5 6">
    <name type="scientific">Brevibacterium jeotgali</name>
    <dbReference type="NCBI Taxonomy" id="1262550"/>
    <lineage>
        <taxon>Bacteria</taxon>
        <taxon>Bacillati</taxon>
        <taxon>Actinomycetota</taxon>
        <taxon>Actinomycetes</taxon>
        <taxon>Micrococcales</taxon>
        <taxon>Brevibacteriaceae</taxon>
        <taxon>Brevibacterium</taxon>
    </lineage>
</organism>
<comment type="similarity">
    <text evidence="1">Belongs to the glycosyltransferase 2 family.</text>
</comment>
<feature type="transmembrane region" description="Helical" evidence="4">
    <location>
        <begin position="53"/>
        <end position="76"/>
    </location>
</feature>
<dbReference type="EMBL" id="FXZM01000013">
    <property type="protein sequence ID" value="SMY12896.1"/>
    <property type="molecule type" value="Genomic_DNA"/>
</dbReference>
<feature type="transmembrane region" description="Helical" evidence="4">
    <location>
        <begin position="20"/>
        <end position="41"/>
    </location>
</feature>
<feature type="transmembrane region" description="Helical" evidence="4">
    <location>
        <begin position="441"/>
        <end position="464"/>
    </location>
</feature>
<dbReference type="SUPFAM" id="SSF47226">
    <property type="entry name" value="Histidine-containing phosphotransfer domain, HPT domain"/>
    <property type="match status" value="1"/>
</dbReference>
<keyword evidence="6" id="KW-1185">Reference proteome</keyword>
<dbReference type="Gene3D" id="1.20.120.160">
    <property type="entry name" value="HPT domain"/>
    <property type="match status" value="1"/>
</dbReference>
<evidence type="ECO:0000256" key="1">
    <source>
        <dbReference type="ARBA" id="ARBA00006739"/>
    </source>
</evidence>
<gene>
    <name evidence="5" type="ORF">BJEO58_02504</name>
</gene>
<dbReference type="GO" id="GO:0000160">
    <property type="term" value="P:phosphorelay signal transduction system"/>
    <property type="evidence" value="ECO:0007669"/>
    <property type="project" value="InterPro"/>
</dbReference>
<sequence length="622" mass="68998">MTEPRRRSPRQASNRAVTPLSLILSIIYGSIAAFVFCFSGSFGTFSQALWRDIALLTVTVAATASLTYISLLLIAYGRRAAVEGGDPSEFEWHLLVPCRDEESVIAATVSAARTSFPNVHVWVIDDDSEDNTAQIVRGLMDFDVRVHLISRVRPAARTGKGDALNTAYEQVAAYIDQDSAVRERAIIGVLDADGFLSDNALELLAGRDGFGDEEIGAAQLEVWMKNRGDRKPRPQHGWWRNALGRYLIRMQDIEFRTSNSAMQLLRVQTGTVGMGGNGQFTRLTVLDALAEHYGQPWGRKLSEDYELGLNILSLGYRNHYLRQAHVSQEALPYFRRLLTQRTRWAQGIMECASNLPTLRRSGTLSPTGFLEIHYFMAQPWIMMLNLVLIPTLLALAVLDGSPGFLTDTATTLVALAGLVFLVLPYALWGPLYRRWGPERRIGFLSAVGLGLGYLVYVYFTYLYYPRAILRMVTGRTGWAKTRRNADDLQPARLPVPTLEHLPLLDVRELAELAAELEGHDEYALEVVSAYALMWPTRLDNLAAAVAAEDSLRARDAVGSIRVSSTMIGAHRLPAAAEAFAELIDEGDFDAGRRALDPVSSIGGETIAEIRRRFSDDLPTGRH</sequence>
<keyword evidence="3 5" id="KW-0808">Transferase</keyword>
<protein>
    <submittedName>
        <fullName evidence="5">Glycosyltransferase, catalytic subunit of cellulose synthase and poly-beta-1,6-N-acetylglucosamine synthase</fullName>
    </submittedName>
</protein>
<dbReference type="RefSeq" id="WP_101589820.1">
    <property type="nucleotide sequence ID" value="NZ_FXZM01000013.1"/>
</dbReference>
<evidence type="ECO:0000256" key="2">
    <source>
        <dbReference type="ARBA" id="ARBA00022676"/>
    </source>
</evidence>
<evidence type="ECO:0000256" key="3">
    <source>
        <dbReference type="ARBA" id="ARBA00022679"/>
    </source>
</evidence>
<evidence type="ECO:0000313" key="5">
    <source>
        <dbReference type="EMBL" id="SMY12896.1"/>
    </source>
</evidence>
<keyword evidence="4" id="KW-1133">Transmembrane helix</keyword>
<proteinExistence type="inferred from homology"/>
<dbReference type="Proteomes" id="UP000234462">
    <property type="component" value="Unassembled WGS sequence"/>
</dbReference>
<dbReference type="InterPro" id="IPR036641">
    <property type="entry name" value="HPT_dom_sf"/>
</dbReference>
<reference evidence="6" key="1">
    <citation type="submission" date="2017-03" db="EMBL/GenBank/DDBJ databases">
        <authorList>
            <person name="Monnet C."/>
        </authorList>
    </citation>
    <scope>NUCLEOTIDE SEQUENCE [LARGE SCALE GENOMIC DNA]</scope>
    <source>
        <strain evidence="6">SJ5-8</strain>
    </source>
</reference>
<dbReference type="Pfam" id="PF13641">
    <property type="entry name" value="Glyco_tranf_2_3"/>
    <property type="match status" value="1"/>
</dbReference>
<dbReference type="OrthoDB" id="9806824at2"/>
<keyword evidence="4" id="KW-0472">Membrane</keyword>
<dbReference type="SUPFAM" id="SSF53448">
    <property type="entry name" value="Nucleotide-diphospho-sugar transferases"/>
    <property type="match status" value="1"/>
</dbReference>
<dbReference type="InterPro" id="IPR029044">
    <property type="entry name" value="Nucleotide-diphossugar_trans"/>
</dbReference>
<evidence type="ECO:0000256" key="4">
    <source>
        <dbReference type="SAM" id="Phobius"/>
    </source>
</evidence>
<keyword evidence="4" id="KW-0812">Transmembrane</keyword>
<feature type="transmembrane region" description="Helical" evidence="4">
    <location>
        <begin position="410"/>
        <end position="429"/>
    </location>
</feature>